<dbReference type="RefSeq" id="WP_263544574.1">
    <property type="nucleotide sequence ID" value="NZ_JAOVZO020000001.1"/>
</dbReference>
<gene>
    <name evidence="2" type="ORF">OD750_001220</name>
</gene>
<dbReference type="Proteomes" id="UP001139971">
    <property type="component" value="Unassembled WGS sequence"/>
</dbReference>
<evidence type="ECO:0000313" key="3">
    <source>
        <dbReference type="Proteomes" id="UP001139971"/>
    </source>
</evidence>
<evidence type="ECO:0000256" key="1">
    <source>
        <dbReference type="SAM" id="MobiDB-lite"/>
    </source>
</evidence>
<sequence>MSIVDRHCAGLASQGVFMNRWIVNALLLGSLVCAAPAGAAGKEEEKAIAAETKAAFVDQAASVRKQMEQGGRYEFVSGPERSRVGARLDEMAAIFEQGDVASLSKAKVADLYTAQEDINAILTKRDGRRVICERVKTVGSHMKTQQCITYAEQERGRRISQDALRNSSRSSYKPEKVK</sequence>
<organism evidence="2 3">
    <name type="scientific">Tahibacter soli</name>
    <dbReference type="NCBI Taxonomy" id="2983605"/>
    <lineage>
        <taxon>Bacteria</taxon>
        <taxon>Pseudomonadati</taxon>
        <taxon>Pseudomonadota</taxon>
        <taxon>Gammaproteobacteria</taxon>
        <taxon>Lysobacterales</taxon>
        <taxon>Rhodanobacteraceae</taxon>
        <taxon>Tahibacter</taxon>
    </lineage>
</organism>
<feature type="region of interest" description="Disordered" evidence="1">
    <location>
        <begin position="158"/>
        <end position="178"/>
    </location>
</feature>
<protein>
    <submittedName>
        <fullName evidence="2">Uncharacterized protein</fullName>
    </submittedName>
</protein>
<evidence type="ECO:0000313" key="2">
    <source>
        <dbReference type="EMBL" id="MDC8011159.1"/>
    </source>
</evidence>
<dbReference type="EMBL" id="JAOVZO020000001">
    <property type="protein sequence ID" value="MDC8011159.1"/>
    <property type="molecule type" value="Genomic_DNA"/>
</dbReference>
<accession>A0A9X4BII5</accession>
<proteinExistence type="predicted"/>
<comment type="caution">
    <text evidence="2">The sequence shown here is derived from an EMBL/GenBank/DDBJ whole genome shotgun (WGS) entry which is preliminary data.</text>
</comment>
<dbReference type="AlphaFoldDB" id="A0A9X4BII5"/>
<reference evidence="2" key="1">
    <citation type="submission" date="2023-02" db="EMBL/GenBank/DDBJ databases">
        <title>Tahibacter soli sp. nov. isolated from soil.</title>
        <authorList>
            <person name="Baek J.H."/>
            <person name="Lee J.K."/>
            <person name="Choi D.G."/>
            <person name="Jeon C.O."/>
        </authorList>
    </citation>
    <scope>NUCLEOTIDE SEQUENCE</scope>
    <source>
        <strain evidence="2">BL</strain>
    </source>
</reference>
<name>A0A9X4BII5_9GAMM</name>
<keyword evidence="3" id="KW-1185">Reference proteome</keyword>